<proteinExistence type="inferred from homology"/>
<dbReference type="InterPro" id="IPR032466">
    <property type="entry name" value="Metal_Hydrolase"/>
</dbReference>
<dbReference type="PROSITE" id="PS00485">
    <property type="entry name" value="A_DEAMINASE"/>
    <property type="match status" value="1"/>
</dbReference>
<dbReference type="GO" id="GO:0046872">
    <property type="term" value="F:metal ion binding"/>
    <property type="evidence" value="ECO:0007669"/>
    <property type="project" value="UniProtKB-KW"/>
</dbReference>
<dbReference type="PANTHER" id="PTHR11409">
    <property type="entry name" value="ADENOSINE DEAMINASE"/>
    <property type="match status" value="1"/>
</dbReference>
<keyword evidence="6" id="KW-0862">Zinc</keyword>
<sequence length="102" mass="11024">MDFLAEQRIGIESCLTSNIQTSTVASLAEHPLKTFLEHGVLASINTDDPAVQGVDIIHEYNVAAPAAGLSREQIRQAQINGLALAFLSAEEKAVLIQRVQRV</sequence>
<dbReference type="InterPro" id="IPR006330">
    <property type="entry name" value="Ado/ade_deaminase"/>
</dbReference>
<evidence type="ECO:0000256" key="2">
    <source>
        <dbReference type="ARBA" id="ARBA00006676"/>
    </source>
</evidence>
<dbReference type="Pfam" id="PF00962">
    <property type="entry name" value="A_deaminase"/>
    <property type="match status" value="1"/>
</dbReference>
<evidence type="ECO:0000256" key="6">
    <source>
        <dbReference type="ARBA" id="ARBA00022833"/>
    </source>
</evidence>
<protein>
    <recommendedName>
        <fullName evidence="3">adenosine deaminase</fullName>
        <ecNumber evidence="3">3.5.4.4</ecNumber>
    </recommendedName>
</protein>
<evidence type="ECO:0000313" key="9">
    <source>
        <dbReference type="Proteomes" id="UP000332594"/>
    </source>
</evidence>
<dbReference type="InterPro" id="IPR001365">
    <property type="entry name" value="A_deaminase_dom"/>
</dbReference>
<dbReference type="PANTHER" id="PTHR11409:SF43">
    <property type="entry name" value="ADENOSINE DEAMINASE"/>
    <property type="match status" value="1"/>
</dbReference>
<evidence type="ECO:0000259" key="7">
    <source>
        <dbReference type="Pfam" id="PF00962"/>
    </source>
</evidence>
<dbReference type="SUPFAM" id="SSF51556">
    <property type="entry name" value="Metallo-dependent hydrolases"/>
    <property type="match status" value="1"/>
</dbReference>
<dbReference type="GO" id="GO:0006154">
    <property type="term" value="P:adenosine catabolic process"/>
    <property type="evidence" value="ECO:0007669"/>
    <property type="project" value="TreeGrafter"/>
</dbReference>
<dbReference type="Gene3D" id="3.20.20.140">
    <property type="entry name" value="Metal-dependent hydrolases"/>
    <property type="match status" value="1"/>
</dbReference>
<dbReference type="GO" id="GO:0004000">
    <property type="term" value="F:adenosine deaminase activity"/>
    <property type="evidence" value="ECO:0007669"/>
    <property type="project" value="TreeGrafter"/>
</dbReference>
<evidence type="ECO:0000256" key="5">
    <source>
        <dbReference type="ARBA" id="ARBA00022801"/>
    </source>
</evidence>
<dbReference type="EMBL" id="CAADJG010000002">
    <property type="protein sequence ID" value="VFS73612.1"/>
    <property type="molecule type" value="Genomic_DNA"/>
</dbReference>
<accession>A0A485BNS0</accession>
<dbReference type="GO" id="GO:0046103">
    <property type="term" value="P:inosine biosynthetic process"/>
    <property type="evidence" value="ECO:0007669"/>
    <property type="project" value="TreeGrafter"/>
</dbReference>
<dbReference type="GO" id="GO:0043103">
    <property type="term" value="P:hypoxanthine salvage"/>
    <property type="evidence" value="ECO:0007669"/>
    <property type="project" value="TreeGrafter"/>
</dbReference>
<gene>
    <name evidence="8" type="ORF">NCTC13038_03066</name>
</gene>
<comment type="similarity">
    <text evidence="2">Belongs to the metallo-dependent hydrolases superfamily. Adenosine and AMP deaminases family.</text>
</comment>
<organism evidence="8 9">
    <name type="scientific">Raoultella terrigena</name>
    <name type="common">Klebsiella terrigena</name>
    <dbReference type="NCBI Taxonomy" id="577"/>
    <lineage>
        <taxon>Bacteria</taxon>
        <taxon>Pseudomonadati</taxon>
        <taxon>Pseudomonadota</taxon>
        <taxon>Gammaproteobacteria</taxon>
        <taxon>Enterobacterales</taxon>
        <taxon>Enterobacteriaceae</taxon>
        <taxon>Klebsiella/Raoultella group</taxon>
        <taxon>Raoultella</taxon>
    </lineage>
</organism>
<keyword evidence="4" id="KW-0479">Metal-binding</keyword>
<evidence type="ECO:0000313" key="8">
    <source>
        <dbReference type="EMBL" id="VFS73612.1"/>
    </source>
</evidence>
<dbReference type="GO" id="GO:0009168">
    <property type="term" value="P:purine ribonucleoside monophosphate biosynthetic process"/>
    <property type="evidence" value="ECO:0007669"/>
    <property type="project" value="InterPro"/>
</dbReference>
<keyword evidence="5 8" id="KW-0378">Hydrolase</keyword>
<evidence type="ECO:0000256" key="1">
    <source>
        <dbReference type="ARBA" id="ARBA00001947"/>
    </source>
</evidence>
<dbReference type="InterPro" id="IPR006650">
    <property type="entry name" value="A/AMP_deam_AS"/>
</dbReference>
<dbReference type="AlphaFoldDB" id="A0A485BNS0"/>
<evidence type="ECO:0000256" key="4">
    <source>
        <dbReference type="ARBA" id="ARBA00022723"/>
    </source>
</evidence>
<feature type="domain" description="Adenosine deaminase" evidence="7">
    <location>
        <begin position="1"/>
        <end position="101"/>
    </location>
</feature>
<dbReference type="Proteomes" id="UP000332594">
    <property type="component" value="Unassembled WGS sequence"/>
</dbReference>
<dbReference type="EC" id="3.5.4.4" evidence="3"/>
<reference evidence="8 9" key="1">
    <citation type="submission" date="2019-03" db="EMBL/GenBank/DDBJ databases">
        <authorList>
            <consortium name="Pathogen Informatics"/>
        </authorList>
    </citation>
    <scope>NUCLEOTIDE SEQUENCE [LARGE SCALE GENOMIC DNA]</scope>
    <source>
        <strain evidence="8 9">NCTC13038</strain>
    </source>
</reference>
<dbReference type="GO" id="GO:0005829">
    <property type="term" value="C:cytosol"/>
    <property type="evidence" value="ECO:0007669"/>
    <property type="project" value="TreeGrafter"/>
</dbReference>
<name>A0A485BNS0_RAOTE</name>
<comment type="cofactor">
    <cofactor evidence="1">
        <name>Zn(2+)</name>
        <dbReference type="ChEBI" id="CHEBI:29105"/>
    </cofactor>
</comment>
<evidence type="ECO:0000256" key="3">
    <source>
        <dbReference type="ARBA" id="ARBA00012784"/>
    </source>
</evidence>